<proteinExistence type="predicted"/>
<dbReference type="Proteomes" id="UP000783588">
    <property type="component" value="Unassembled WGS sequence"/>
</dbReference>
<dbReference type="EMBL" id="JAHLQI010000002">
    <property type="protein sequence ID" value="MBU5489751.1"/>
    <property type="molecule type" value="Genomic_DNA"/>
</dbReference>
<reference evidence="2 3" key="1">
    <citation type="submission" date="2021-06" db="EMBL/GenBank/DDBJ databases">
        <authorList>
            <person name="Sun Q."/>
            <person name="Li D."/>
        </authorList>
    </citation>
    <scope>NUCLEOTIDE SEQUENCE [LARGE SCALE GENOMIC DNA]</scope>
    <source>
        <strain evidence="2 3">MSJd-7</strain>
    </source>
</reference>
<dbReference type="InterPro" id="IPR025164">
    <property type="entry name" value="Toastrack_DUF4097"/>
</dbReference>
<gene>
    <name evidence="2" type="ORF">KQI75_03750</name>
</gene>
<accession>A0ABS6EPZ5</accession>
<dbReference type="Pfam" id="PF13349">
    <property type="entry name" value="DUF4097"/>
    <property type="match status" value="1"/>
</dbReference>
<sequence length="353" mass="37709">MKTWLKTTLITGVLCCAVGAVLTAAGMLTGGKQYVQAADINTLRGDARKTDSDSLAVLNKQKISGVQALDLALDNLDLKIVPSADDSCYLSYRIAATGGEAPLTYTVQDGTLHLKENDAVQPQVHIDVDFLTDFLTLGRLPEDDDNAQTVILSVPKSQLKQLDIRSSYGDISMRGISAARGSIRCDNGDISLNNCQLSQLTLNNDYGDISMRGISAARGSIRCENGDISLKNCRLSQLTLNNDYGDIDLERCTLDTAAVQLSNGGFDARETAFSGENSITSSYGDVSVSDTLANLQALTIQASTAYGEISVPDGLRSQIRQTTDDELTDYCHSGTGGSLRVQADNGDIELSDD</sequence>
<organism evidence="2 3">
    <name type="scientific">Butyricicoccus intestinisimiae</name>
    <dbReference type="NCBI Taxonomy" id="2841509"/>
    <lineage>
        <taxon>Bacteria</taxon>
        <taxon>Bacillati</taxon>
        <taxon>Bacillota</taxon>
        <taxon>Clostridia</taxon>
        <taxon>Eubacteriales</taxon>
        <taxon>Butyricicoccaceae</taxon>
        <taxon>Butyricicoccus</taxon>
    </lineage>
</organism>
<evidence type="ECO:0000313" key="2">
    <source>
        <dbReference type="EMBL" id="MBU5489751.1"/>
    </source>
</evidence>
<dbReference type="RefSeq" id="WP_216469407.1">
    <property type="nucleotide sequence ID" value="NZ_JAHLQI010000002.1"/>
</dbReference>
<name>A0ABS6EPZ5_9FIRM</name>
<evidence type="ECO:0000313" key="3">
    <source>
        <dbReference type="Proteomes" id="UP000783588"/>
    </source>
</evidence>
<keyword evidence="3" id="KW-1185">Reference proteome</keyword>
<protein>
    <submittedName>
        <fullName evidence="2">DUF4097 domain-containing protein</fullName>
    </submittedName>
</protein>
<evidence type="ECO:0000259" key="1">
    <source>
        <dbReference type="Pfam" id="PF13349"/>
    </source>
</evidence>
<feature type="domain" description="DUF4097" evidence="1">
    <location>
        <begin position="69"/>
        <end position="350"/>
    </location>
</feature>
<comment type="caution">
    <text evidence="2">The sequence shown here is derived from an EMBL/GenBank/DDBJ whole genome shotgun (WGS) entry which is preliminary data.</text>
</comment>